<keyword evidence="4 7" id="KW-1133">Transmembrane helix</keyword>
<evidence type="ECO:0000259" key="8">
    <source>
        <dbReference type="Pfam" id="PF13358"/>
    </source>
</evidence>
<proteinExistence type="inferred from homology"/>
<organism evidence="9 10">
    <name type="scientific">Intoshia linei</name>
    <dbReference type="NCBI Taxonomy" id="1819745"/>
    <lineage>
        <taxon>Eukaryota</taxon>
        <taxon>Metazoa</taxon>
        <taxon>Spiralia</taxon>
        <taxon>Lophotrochozoa</taxon>
        <taxon>Mesozoa</taxon>
        <taxon>Orthonectida</taxon>
        <taxon>Rhopaluridae</taxon>
        <taxon>Intoshia</taxon>
    </lineage>
</organism>
<evidence type="ECO:0000313" key="9">
    <source>
        <dbReference type="EMBL" id="OAF66005.1"/>
    </source>
</evidence>
<accession>A0A177AVJ3</accession>
<keyword evidence="3 7" id="KW-0812">Transmembrane</keyword>
<comment type="similarity">
    <text evidence="2">Belongs to the CD36 family.</text>
</comment>
<dbReference type="GO" id="GO:0003676">
    <property type="term" value="F:nucleic acid binding"/>
    <property type="evidence" value="ECO:0007669"/>
    <property type="project" value="InterPro"/>
</dbReference>
<dbReference type="Pfam" id="PF13358">
    <property type="entry name" value="DDE_3"/>
    <property type="match status" value="1"/>
</dbReference>
<evidence type="ECO:0000256" key="5">
    <source>
        <dbReference type="ARBA" id="ARBA00023136"/>
    </source>
</evidence>
<evidence type="ECO:0000313" key="10">
    <source>
        <dbReference type="Proteomes" id="UP000078046"/>
    </source>
</evidence>
<keyword evidence="6" id="KW-0325">Glycoprotein</keyword>
<comment type="caution">
    <text evidence="9">The sequence shown here is derived from an EMBL/GenBank/DDBJ whole genome shotgun (WGS) entry which is preliminary data.</text>
</comment>
<evidence type="ECO:0000256" key="4">
    <source>
        <dbReference type="ARBA" id="ARBA00022989"/>
    </source>
</evidence>
<sequence>NNRFSTTVMIWGCISMEKGSRVKIVSGRLNSIGYRNILNESLKPFLKVGEFTNPKFQQDNAPCHKARLIIDWMQENGIQLMNWPPNTPDVNIIEHVWPRLKAKINEICQKVNTVAELSDIITREWSIIIGDPKLKYMPDKYPPSRGFCMKDCIIGIGDDVNTLKKCCLGEGVINMMGCKNSEIVMTGVNFLGAESFADGVKGLEKANKLNHGTWLEIEPVSGKVICARKMLQTNIMIRDTYIMEYVLLKRHKVCRLDFAKKYHIWREDRRNVIFIDEKKFNLDGPDLLQYYWHDIKKDDSLFLFREHGGGSIMGWGAFGYNGKLNLKVINGRLNSSEYIKMLNKSNLKHIENIWGILARQVYKNGKQYDSIQELKIGIISVWNEMFFKDGNTNLSMLSNYLFPLFYVNESACIDHELANLMISQLHRPLKMANSTPLILLIAGIILLVIFLAVFAISQKRK</sequence>
<protein>
    <recommendedName>
        <fullName evidence="8">Tc1-like transposase DDE domain-containing protein</fullName>
    </recommendedName>
</protein>
<evidence type="ECO:0000256" key="1">
    <source>
        <dbReference type="ARBA" id="ARBA00004370"/>
    </source>
</evidence>
<feature type="domain" description="Tc1-like transposase DDE" evidence="8">
    <location>
        <begin position="6"/>
        <end position="111"/>
    </location>
</feature>
<evidence type="ECO:0000256" key="7">
    <source>
        <dbReference type="SAM" id="Phobius"/>
    </source>
</evidence>
<evidence type="ECO:0000256" key="2">
    <source>
        <dbReference type="ARBA" id="ARBA00010532"/>
    </source>
</evidence>
<dbReference type="PANTHER" id="PTHR23022">
    <property type="entry name" value="TRANSPOSABLE ELEMENT-RELATED"/>
    <property type="match status" value="1"/>
</dbReference>
<dbReference type="InterPro" id="IPR052338">
    <property type="entry name" value="Transposase_5"/>
</dbReference>
<dbReference type="OrthoDB" id="6286709at2759"/>
<feature type="transmembrane region" description="Helical" evidence="7">
    <location>
        <begin position="437"/>
        <end position="456"/>
    </location>
</feature>
<dbReference type="InterPro" id="IPR036397">
    <property type="entry name" value="RNaseH_sf"/>
</dbReference>
<keyword evidence="5 7" id="KW-0472">Membrane</keyword>
<dbReference type="PANTHER" id="PTHR23022:SF129">
    <property type="entry name" value="TRANSPOSABLE ELEMENT TC3 TRANSPOSASE"/>
    <property type="match status" value="1"/>
</dbReference>
<dbReference type="InterPro" id="IPR002159">
    <property type="entry name" value="CD36_fam"/>
</dbReference>
<dbReference type="Proteomes" id="UP000078046">
    <property type="component" value="Unassembled WGS sequence"/>
</dbReference>
<evidence type="ECO:0000256" key="6">
    <source>
        <dbReference type="ARBA" id="ARBA00023180"/>
    </source>
</evidence>
<dbReference type="GO" id="GO:0016020">
    <property type="term" value="C:membrane"/>
    <property type="evidence" value="ECO:0007669"/>
    <property type="project" value="UniProtKB-SubCell"/>
</dbReference>
<keyword evidence="10" id="KW-1185">Reference proteome</keyword>
<comment type="subcellular location">
    <subcellularLocation>
        <location evidence="1">Membrane</location>
    </subcellularLocation>
</comment>
<dbReference type="InterPro" id="IPR038717">
    <property type="entry name" value="Tc1-like_DDE_dom"/>
</dbReference>
<reference evidence="9 10" key="1">
    <citation type="submission" date="2016-04" db="EMBL/GenBank/DDBJ databases">
        <title>The genome of Intoshia linei affirms orthonectids as highly simplified spiralians.</title>
        <authorList>
            <person name="Mikhailov K.V."/>
            <person name="Slusarev G.S."/>
            <person name="Nikitin M.A."/>
            <person name="Logacheva M.D."/>
            <person name="Penin A."/>
            <person name="Aleoshin V."/>
            <person name="Panchin Y.V."/>
        </authorList>
    </citation>
    <scope>NUCLEOTIDE SEQUENCE [LARGE SCALE GENOMIC DNA]</scope>
    <source>
        <strain evidence="9">Intl2013</strain>
        <tissue evidence="9">Whole animal</tissue>
    </source>
</reference>
<feature type="non-terminal residue" evidence="9">
    <location>
        <position position="1"/>
    </location>
</feature>
<name>A0A177AVJ3_9BILA</name>
<dbReference type="Pfam" id="PF01130">
    <property type="entry name" value="CD36"/>
    <property type="match status" value="2"/>
</dbReference>
<dbReference type="EMBL" id="LWCA01001068">
    <property type="protein sequence ID" value="OAF66005.1"/>
    <property type="molecule type" value="Genomic_DNA"/>
</dbReference>
<dbReference type="Gene3D" id="3.30.420.10">
    <property type="entry name" value="Ribonuclease H-like superfamily/Ribonuclease H"/>
    <property type="match status" value="2"/>
</dbReference>
<evidence type="ECO:0000256" key="3">
    <source>
        <dbReference type="ARBA" id="ARBA00022692"/>
    </source>
</evidence>
<dbReference type="AlphaFoldDB" id="A0A177AVJ3"/>
<gene>
    <name evidence="9" type="ORF">A3Q56_06276</name>
</gene>